<dbReference type="Proteomes" id="UP001159641">
    <property type="component" value="Unassembled WGS sequence"/>
</dbReference>
<reference evidence="2 3" key="1">
    <citation type="submission" date="2022-11" db="EMBL/GenBank/DDBJ databases">
        <title>Whole genome sequence of Eschrichtius robustus ER-17-0199.</title>
        <authorList>
            <person name="Bruniche-Olsen A."/>
            <person name="Black A.N."/>
            <person name="Fields C.J."/>
            <person name="Walden K."/>
            <person name="Dewoody J.A."/>
        </authorList>
    </citation>
    <scope>NUCLEOTIDE SEQUENCE [LARGE SCALE GENOMIC DNA]</scope>
    <source>
        <strain evidence="2">ER-17-0199</strain>
        <tissue evidence="2">Blubber</tissue>
    </source>
</reference>
<evidence type="ECO:0000313" key="3">
    <source>
        <dbReference type="Proteomes" id="UP001159641"/>
    </source>
</evidence>
<accession>A0AB34HT01</accession>
<name>A0AB34HT01_ESCRO</name>
<comment type="caution">
    <text evidence="2">The sequence shown here is derived from an EMBL/GenBank/DDBJ whole genome shotgun (WGS) entry which is preliminary data.</text>
</comment>
<keyword evidence="3" id="KW-1185">Reference proteome</keyword>
<dbReference type="AlphaFoldDB" id="A0AB34HT01"/>
<sequence>MHSLDFRKRSPSCAATLLARPNLQILPERMEPQVSAPLGTKIKWRLLPPCFAFLRSTWTGTGTCAGTGGPRLGRRHLPRVPRAEDGPRAMGDAPWELVSRDGGDGTFLVPKWFR</sequence>
<evidence type="ECO:0000313" key="2">
    <source>
        <dbReference type="EMBL" id="KAJ8795318.1"/>
    </source>
</evidence>
<protein>
    <submittedName>
        <fullName evidence="2">Uncharacterized protein</fullName>
    </submittedName>
</protein>
<gene>
    <name evidence="2" type="ORF">J1605_018333</name>
</gene>
<feature type="region of interest" description="Disordered" evidence="1">
    <location>
        <begin position="65"/>
        <end position="97"/>
    </location>
</feature>
<evidence type="ECO:0000256" key="1">
    <source>
        <dbReference type="SAM" id="MobiDB-lite"/>
    </source>
</evidence>
<proteinExistence type="predicted"/>
<dbReference type="EMBL" id="JAIQCJ010000577">
    <property type="protein sequence ID" value="KAJ8795318.1"/>
    <property type="molecule type" value="Genomic_DNA"/>
</dbReference>
<organism evidence="2 3">
    <name type="scientific">Eschrichtius robustus</name>
    <name type="common">California gray whale</name>
    <name type="synonym">Eschrichtius gibbosus</name>
    <dbReference type="NCBI Taxonomy" id="9764"/>
    <lineage>
        <taxon>Eukaryota</taxon>
        <taxon>Metazoa</taxon>
        <taxon>Chordata</taxon>
        <taxon>Craniata</taxon>
        <taxon>Vertebrata</taxon>
        <taxon>Euteleostomi</taxon>
        <taxon>Mammalia</taxon>
        <taxon>Eutheria</taxon>
        <taxon>Laurasiatheria</taxon>
        <taxon>Artiodactyla</taxon>
        <taxon>Whippomorpha</taxon>
        <taxon>Cetacea</taxon>
        <taxon>Mysticeti</taxon>
        <taxon>Eschrichtiidae</taxon>
        <taxon>Eschrichtius</taxon>
    </lineage>
</organism>